<evidence type="ECO:0000256" key="2">
    <source>
        <dbReference type="ARBA" id="ARBA00022553"/>
    </source>
</evidence>
<evidence type="ECO:0000256" key="1">
    <source>
        <dbReference type="ARBA" id="ARBA00018672"/>
    </source>
</evidence>
<keyword evidence="4 10" id="KW-0238">DNA-binding</keyword>
<evidence type="ECO:0000256" key="4">
    <source>
        <dbReference type="ARBA" id="ARBA00023125"/>
    </source>
</evidence>
<keyword evidence="5" id="KW-0804">Transcription</keyword>
<evidence type="ECO:0000259" key="8">
    <source>
        <dbReference type="PROSITE" id="PS50043"/>
    </source>
</evidence>
<evidence type="ECO:0000256" key="5">
    <source>
        <dbReference type="ARBA" id="ARBA00023163"/>
    </source>
</evidence>
<evidence type="ECO:0000313" key="11">
    <source>
        <dbReference type="Proteomes" id="UP001163687"/>
    </source>
</evidence>
<dbReference type="CDD" id="cd17535">
    <property type="entry name" value="REC_NarL-like"/>
    <property type="match status" value="1"/>
</dbReference>
<dbReference type="GO" id="GO:0000160">
    <property type="term" value="P:phosphorelay signal transduction system"/>
    <property type="evidence" value="ECO:0007669"/>
    <property type="project" value="InterPro"/>
</dbReference>
<dbReference type="PANTHER" id="PTHR43214:SF43">
    <property type="entry name" value="TWO-COMPONENT RESPONSE REGULATOR"/>
    <property type="match status" value="1"/>
</dbReference>
<dbReference type="SMART" id="SM00448">
    <property type="entry name" value="REC"/>
    <property type="match status" value="1"/>
</dbReference>
<evidence type="ECO:0000256" key="6">
    <source>
        <dbReference type="ARBA" id="ARBA00024867"/>
    </source>
</evidence>
<dbReference type="CDD" id="cd06170">
    <property type="entry name" value="LuxR_C_like"/>
    <property type="match status" value="1"/>
</dbReference>
<dbReference type="Gene3D" id="3.40.50.2300">
    <property type="match status" value="1"/>
</dbReference>
<dbReference type="InterPro" id="IPR016032">
    <property type="entry name" value="Sig_transdc_resp-reg_C-effctor"/>
</dbReference>
<proteinExistence type="predicted"/>
<accession>A0AA35CIW2</accession>
<evidence type="ECO:0000313" key="10">
    <source>
        <dbReference type="EMBL" id="BDG60045.1"/>
    </source>
</evidence>
<dbReference type="GO" id="GO:0003677">
    <property type="term" value="F:DNA binding"/>
    <property type="evidence" value="ECO:0007669"/>
    <property type="project" value="UniProtKB-KW"/>
</dbReference>
<dbReference type="KEGG" id="cmic:caldi_11350"/>
<dbReference type="PROSITE" id="PS00622">
    <property type="entry name" value="HTH_LUXR_1"/>
    <property type="match status" value="1"/>
</dbReference>
<dbReference type="SMART" id="SM00421">
    <property type="entry name" value="HTH_LUXR"/>
    <property type="match status" value="1"/>
</dbReference>
<name>A0AA35CIW2_9FIRM</name>
<dbReference type="PROSITE" id="PS50043">
    <property type="entry name" value="HTH_LUXR_2"/>
    <property type="match status" value="1"/>
</dbReference>
<keyword evidence="2 7" id="KW-0597">Phosphoprotein</keyword>
<dbReference type="PROSITE" id="PS50110">
    <property type="entry name" value="RESPONSE_REGULATORY"/>
    <property type="match status" value="1"/>
</dbReference>
<dbReference type="Proteomes" id="UP001163687">
    <property type="component" value="Chromosome"/>
</dbReference>
<dbReference type="PANTHER" id="PTHR43214">
    <property type="entry name" value="TWO-COMPONENT RESPONSE REGULATOR"/>
    <property type="match status" value="1"/>
</dbReference>
<keyword evidence="11" id="KW-1185">Reference proteome</keyword>
<sequence>MRILIVDDHAVLRSGLRLLLHGKDGLEVVGEAGEAAEALALARRLRPELVLLDLSLPGLSGLDLLQRLRAEMPWLKVLVLTMHDDPEYLRRALEAGAAGYVIKRAADAELLAAIRAIRRGETYVYPTLAAQLVTRPPEGAAPPASPPLSQREMEVMKLLVLGHTNAEIADQLGVSVKTVETHRARLMEKLGLRTRAELVRYALSHHVV</sequence>
<comment type="function">
    <text evidence="6">May play the central regulatory role in sporulation. It may be an element of the effector pathway responsible for the activation of sporulation genes in response to nutritional stress. Spo0A may act in concert with spo0H (a sigma factor) to control the expression of some genes that are critical to the sporulation process.</text>
</comment>
<organism evidence="10 11">
    <name type="scientific">Caldinitratiruptor microaerophilus</name>
    <dbReference type="NCBI Taxonomy" id="671077"/>
    <lineage>
        <taxon>Bacteria</taxon>
        <taxon>Bacillati</taxon>
        <taxon>Bacillota</taxon>
        <taxon>Clostridia</taxon>
        <taxon>Eubacteriales</taxon>
        <taxon>Symbiobacteriaceae</taxon>
        <taxon>Caldinitratiruptor</taxon>
    </lineage>
</organism>
<dbReference type="PRINTS" id="PR00038">
    <property type="entry name" value="HTHLUXR"/>
</dbReference>
<keyword evidence="3" id="KW-0805">Transcription regulation</keyword>
<dbReference type="SUPFAM" id="SSF52172">
    <property type="entry name" value="CheY-like"/>
    <property type="match status" value="1"/>
</dbReference>
<evidence type="ECO:0000256" key="7">
    <source>
        <dbReference type="PROSITE-ProRule" id="PRU00169"/>
    </source>
</evidence>
<dbReference type="InterPro" id="IPR001789">
    <property type="entry name" value="Sig_transdc_resp-reg_receiver"/>
</dbReference>
<dbReference type="InterPro" id="IPR000792">
    <property type="entry name" value="Tscrpt_reg_LuxR_C"/>
</dbReference>
<dbReference type="Pfam" id="PF00072">
    <property type="entry name" value="Response_reg"/>
    <property type="match status" value="1"/>
</dbReference>
<dbReference type="Pfam" id="PF00196">
    <property type="entry name" value="GerE"/>
    <property type="match status" value="1"/>
</dbReference>
<dbReference type="GO" id="GO:0006355">
    <property type="term" value="P:regulation of DNA-templated transcription"/>
    <property type="evidence" value="ECO:0007669"/>
    <property type="project" value="InterPro"/>
</dbReference>
<feature type="modified residue" description="4-aspartylphosphate" evidence="7">
    <location>
        <position position="53"/>
    </location>
</feature>
<dbReference type="InterPro" id="IPR039420">
    <property type="entry name" value="WalR-like"/>
</dbReference>
<feature type="domain" description="HTH luxR-type" evidence="8">
    <location>
        <begin position="141"/>
        <end position="206"/>
    </location>
</feature>
<dbReference type="EMBL" id="AP025628">
    <property type="protein sequence ID" value="BDG60045.1"/>
    <property type="molecule type" value="Genomic_DNA"/>
</dbReference>
<protein>
    <recommendedName>
        <fullName evidence="1">Stage 0 sporulation protein A homolog</fullName>
    </recommendedName>
</protein>
<dbReference type="SUPFAM" id="SSF46894">
    <property type="entry name" value="C-terminal effector domain of the bipartite response regulators"/>
    <property type="match status" value="1"/>
</dbReference>
<feature type="domain" description="Response regulatory" evidence="9">
    <location>
        <begin position="2"/>
        <end position="118"/>
    </location>
</feature>
<dbReference type="InterPro" id="IPR011006">
    <property type="entry name" value="CheY-like_superfamily"/>
</dbReference>
<dbReference type="InterPro" id="IPR058245">
    <property type="entry name" value="NreC/VraR/RcsB-like_REC"/>
</dbReference>
<evidence type="ECO:0000256" key="3">
    <source>
        <dbReference type="ARBA" id="ARBA00023015"/>
    </source>
</evidence>
<evidence type="ECO:0000259" key="9">
    <source>
        <dbReference type="PROSITE" id="PS50110"/>
    </source>
</evidence>
<dbReference type="RefSeq" id="WP_264844114.1">
    <property type="nucleotide sequence ID" value="NZ_AP025628.1"/>
</dbReference>
<gene>
    <name evidence="10" type="ORF">caldi_11350</name>
</gene>
<dbReference type="AlphaFoldDB" id="A0AA35CIW2"/>
<reference evidence="10" key="1">
    <citation type="submission" date="2022-03" db="EMBL/GenBank/DDBJ databases">
        <title>Complete genome sequence of Caldinitratiruptor microaerophilus.</title>
        <authorList>
            <person name="Mukaiyama R."/>
            <person name="Nishiyama T."/>
            <person name="Ueda K."/>
        </authorList>
    </citation>
    <scope>NUCLEOTIDE SEQUENCE</scope>
    <source>
        <strain evidence="10">JCM 16183</strain>
    </source>
</reference>